<dbReference type="AlphaFoldDB" id="A0A6S7HB16"/>
<name>A0A6S7HB16_PARCT</name>
<organism evidence="1 2">
    <name type="scientific">Paramuricea clavata</name>
    <name type="common">Red gorgonian</name>
    <name type="synonym">Violescent sea-whip</name>
    <dbReference type="NCBI Taxonomy" id="317549"/>
    <lineage>
        <taxon>Eukaryota</taxon>
        <taxon>Metazoa</taxon>
        <taxon>Cnidaria</taxon>
        <taxon>Anthozoa</taxon>
        <taxon>Octocorallia</taxon>
        <taxon>Malacalcyonacea</taxon>
        <taxon>Plexauridae</taxon>
        <taxon>Paramuricea</taxon>
    </lineage>
</organism>
<dbReference type="EMBL" id="CACRXK020003797">
    <property type="protein sequence ID" value="CAB4000287.1"/>
    <property type="molecule type" value="Genomic_DNA"/>
</dbReference>
<accession>A0A6S7HB16</accession>
<reference evidence="1" key="1">
    <citation type="submission" date="2020-04" db="EMBL/GenBank/DDBJ databases">
        <authorList>
            <person name="Alioto T."/>
            <person name="Alioto T."/>
            <person name="Gomez Garrido J."/>
        </authorList>
    </citation>
    <scope>NUCLEOTIDE SEQUENCE</scope>
    <source>
        <strain evidence="1">A484AB</strain>
    </source>
</reference>
<comment type="caution">
    <text evidence="1">The sequence shown here is derived from an EMBL/GenBank/DDBJ whole genome shotgun (WGS) entry which is preliminary data.</text>
</comment>
<dbReference type="OrthoDB" id="8883994at2759"/>
<evidence type="ECO:0000313" key="1">
    <source>
        <dbReference type="EMBL" id="CAB4000287.1"/>
    </source>
</evidence>
<dbReference type="PANTHER" id="PTHR46579">
    <property type="entry name" value="F5/8 TYPE C DOMAIN-CONTAINING PROTEIN-RELATED"/>
    <property type="match status" value="1"/>
</dbReference>
<evidence type="ECO:0000313" key="2">
    <source>
        <dbReference type="Proteomes" id="UP001152795"/>
    </source>
</evidence>
<keyword evidence="2" id="KW-1185">Reference proteome</keyword>
<dbReference type="Proteomes" id="UP001152795">
    <property type="component" value="Unassembled WGS sequence"/>
</dbReference>
<gene>
    <name evidence="1" type="ORF">PACLA_8A050298</name>
</gene>
<protein>
    <submittedName>
        <fullName evidence="1">Uncharacterized protein</fullName>
    </submittedName>
</protein>
<sequence length="441" mass="50959">MAENDNYMTLCPHCEAYLPARTFRRHREVFFNLNTNSWEKDPSLGNSSDDEISYTEIDDSISHDYCSPNHGHRHSESESSDDLLYPLLGHKIWDEVLGDEIDEDTTENCNIPSVDVDPPQHPSNSTLLNCLVILLAFFWTYFPIPDNAMEFLLLSLKRFFQAASFSNNWFAMFALAFPRSLYLFQKQIGLARMRKQCGATLLKEVTTKDGSVRLYPHKIYCYQSIVATLEQFVKRSGFTACCELWRNQDIRTAHQIMRDIFEAPLVDEFIKLWEGVNLRHSGSLLLPERFRAALLCVACDMPASKKVCGFTAHNSKHGCNKCTKEFRTGGISELTDYSGFDLCPSRNIIDHRRHVEEILAQFTQELHNAKESLYGARHSELLRLPYFDCIRFTIVDPMHNLFLGTAKRMMEIWLDLSILTLERVPWNVFNRKLTKAVFPLI</sequence>
<dbReference type="PANTHER" id="PTHR46579:SF2">
    <property type="entry name" value="C2H2-TYPE DOMAIN-CONTAINING PROTEIN"/>
    <property type="match status" value="1"/>
</dbReference>
<proteinExistence type="predicted"/>